<evidence type="ECO:0000313" key="2">
    <source>
        <dbReference type="Proteomes" id="UP001059596"/>
    </source>
</evidence>
<gene>
    <name evidence="1" type="ORF">M5D96_002691</name>
</gene>
<proteinExistence type="predicted"/>
<accession>A0A9P9Z0E8</accession>
<dbReference type="Proteomes" id="UP001059596">
    <property type="component" value="Chromosome 3R"/>
</dbReference>
<evidence type="ECO:0000313" key="1">
    <source>
        <dbReference type="EMBL" id="KAI8046481.1"/>
    </source>
</evidence>
<dbReference type="EMBL" id="JAMKOV010000001">
    <property type="protein sequence ID" value="KAI8046481.1"/>
    <property type="molecule type" value="Genomic_DNA"/>
</dbReference>
<organism evidence="1 2">
    <name type="scientific">Drosophila gunungcola</name>
    <name type="common">fruit fly</name>
    <dbReference type="NCBI Taxonomy" id="103775"/>
    <lineage>
        <taxon>Eukaryota</taxon>
        <taxon>Metazoa</taxon>
        <taxon>Ecdysozoa</taxon>
        <taxon>Arthropoda</taxon>
        <taxon>Hexapoda</taxon>
        <taxon>Insecta</taxon>
        <taxon>Pterygota</taxon>
        <taxon>Neoptera</taxon>
        <taxon>Endopterygota</taxon>
        <taxon>Diptera</taxon>
        <taxon>Brachycera</taxon>
        <taxon>Muscomorpha</taxon>
        <taxon>Ephydroidea</taxon>
        <taxon>Drosophilidae</taxon>
        <taxon>Drosophila</taxon>
        <taxon>Sophophora</taxon>
    </lineage>
</organism>
<reference evidence="1" key="1">
    <citation type="journal article" date="2023" name="Genome Biol. Evol.">
        <title>Long-read-based Genome Assembly of Drosophila gunungcola Reveals Fewer Chemosensory Genes in Flower-breeding Species.</title>
        <authorList>
            <person name="Negi A."/>
            <person name="Liao B.Y."/>
            <person name="Yeh S.D."/>
        </authorList>
    </citation>
    <scope>NUCLEOTIDE SEQUENCE</scope>
    <source>
        <strain evidence="1">Sukarami</strain>
    </source>
</reference>
<dbReference type="AlphaFoldDB" id="A0A9P9Z0E8"/>
<name>A0A9P9Z0E8_9MUSC</name>
<protein>
    <submittedName>
        <fullName evidence="1">Uncharacterized protein</fullName>
    </submittedName>
</protein>
<comment type="caution">
    <text evidence="1">The sequence shown here is derived from an EMBL/GenBank/DDBJ whole genome shotgun (WGS) entry which is preliminary data.</text>
</comment>
<keyword evidence="2" id="KW-1185">Reference proteome</keyword>
<sequence length="47" mass="5188">MTEFQNPISLQSVKIMALPCVCVVPADICSSNFIGGRKWEEPLNAYS</sequence>